<proteinExistence type="predicted"/>
<evidence type="ECO:0008006" key="3">
    <source>
        <dbReference type="Google" id="ProtNLM"/>
    </source>
</evidence>
<dbReference type="EMBL" id="AP015032">
    <property type="protein sequence ID" value="BAW27435.1"/>
    <property type="molecule type" value="Genomic_DNA"/>
</dbReference>
<geneLocation type="plasmid" evidence="2">
    <name>pkf715c dna</name>
</geneLocation>
<organism evidence="1 2">
    <name type="scientific">Pseudomonas putida</name>
    <name type="common">Arthrobacter siderocapsulatus</name>
    <dbReference type="NCBI Taxonomy" id="303"/>
    <lineage>
        <taxon>Bacteria</taxon>
        <taxon>Pseudomonadati</taxon>
        <taxon>Pseudomonadota</taxon>
        <taxon>Gammaproteobacteria</taxon>
        <taxon>Pseudomonadales</taxon>
        <taxon>Pseudomonadaceae</taxon>
        <taxon>Pseudomonas</taxon>
    </lineage>
</organism>
<dbReference type="InterPro" id="IPR010767">
    <property type="entry name" value="Phage_CGC-2007_Cje0229"/>
</dbReference>
<dbReference type="Proteomes" id="UP000218731">
    <property type="component" value="Plasmid pKF715C"/>
</dbReference>
<evidence type="ECO:0000313" key="1">
    <source>
        <dbReference type="EMBL" id="BAW27435.1"/>
    </source>
</evidence>
<name>A0A1L7NPM6_PSEPU</name>
<keyword evidence="1" id="KW-0614">Plasmid</keyword>
<evidence type="ECO:0000313" key="2">
    <source>
        <dbReference type="Proteomes" id="UP000218731"/>
    </source>
</evidence>
<gene>
    <name evidence="1" type="ORF">KF715C_pC20</name>
</gene>
<dbReference type="AlphaFoldDB" id="A0A1L7NPM6"/>
<reference evidence="1 2" key="1">
    <citation type="submission" date="2015-11" db="EMBL/GenBank/DDBJ databases">
        <title>Complete genome sequencing of a biphenyl-degrading bacterium, Pseudomonas putida KF715 (=NBRC110667).</title>
        <authorList>
            <person name="Suenaga H."/>
            <person name="Fujihara N."/>
            <person name="Watanabe T."/>
            <person name="Hirose J."/>
            <person name="Kimura N."/>
            <person name="Yamazoe A."/>
            <person name="Hosoyama A."/>
            <person name="Shimodaira J."/>
            <person name="Furukawa K."/>
        </authorList>
    </citation>
    <scope>NUCLEOTIDE SEQUENCE [LARGE SCALE GENOMIC DNA]</scope>
    <source>
        <strain evidence="1 2">KF715</strain>
        <plasmid evidence="2">Plasmid pkf715c dna</plasmid>
    </source>
</reference>
<dbReference type="RefSeq" id="WP_096427167.1">
    <property type="nucleotide sequence ID" value="NZ_AP015032.1"/>
</dbReference>
<accession>A0A1L7NPM6</accession>
<protein>
    <recommendedName>
        <fullName evidence="3">DUF1353 domain-containing protein</fullName>
    </recommendedName>
</protein>
<sequence length="164" mass="18010">MPKPGFSAQPILRPFRSAQSCELWTLMNTVYYVSQAGRTYEAPRGMLTDLASIPTLATGLFRGVDHRAPGVIHDARYLLSPVTGEKRADLDSLFAEMCLLQGASPLQGSALHTGLELGGWHAWDDCQAAGVTWGDFDVSVLTDEEIADYRVRFKIADLRPSLRA</sequence>
<dbReference type="Pfam" id="PF07087">
    <property type="entry name" value="DUF1353"/>
    <property type="match status" value="1"/>
</dbReference>